<organism evidence="2 3">
    <name type="scientific">Variovorax paradoxus</name>
    <dbReference type="NCBI Taxonomy" id="34073"/>
    <lineage>
        <taxon>Bacteria</taxon>
        <taxon>Pseudomonadati</taxon>
        <taxon>Pseudomonadota</taxon>
        <taxon>Betaproteobacteria</taxon>
        <taxon>Burkholderiales</taxon>
        <taxon>Comamonadaceae</taxon>
        <taxon>Variovorax</taxon>
    </lineage>
</organism>
<name>A0A0D0MKA7_VARPD</name>
<keyword evidence="1" id="KW-0472">Membrane</keyword>
<dbReference type="EMBL" id="JXQQ01000033">
    <property type="protein sequence ID" value="KIQ31329.1"/>
    <property type="molecule type" value="Genomic_DNA"/>
</dbReference>
<sequence length="148" mass="16961">MDHKVITLIKWLFLAVGLALLVGAIFVEPEAKLALTIMGVIFAGVGGGIIAFGRWSAQKEADLRQNGQLIEAEFQEVEQNGTIEVNGEHPYRIVARWHDTTNNRLHVFRSANLWFDPTDYVQEWIPVYIDRNNPKRYHMETSFLPKLQ</sequence>
<evidence type="ECO:0008006" key="4">
    <source>
        <dbReference type="Google" id="ProtNLM"/>
    </source>
</evidence>
<evidence type="ECO:0000313" key="3">
    <source>
        <dbReference type="Proteomes" id="UP000032067"/>
    </source>
</evidence>
<dbReference type="OrthoDB" id="2242169at2"/>
<comment type="caution">
    <text evidence="2">The sequence shown here is derived from an EMBL/GenBank/DDBJ whole genome shotgun (WGS) entry which is preliminary data.</text>
</comment>
<feature type="transmembrane region" description="Helical" evidence="1">
    <location>
        <begin position="33"/>
        <end position="55"/>
    </location>
</feature>
<evidence type="ECO:0000256" key="1">
    <source>
        <dbReference type="SAM" id="Phobius"/>
    </source>
</evidence>
<keyword evidence="1" id="KW-0812">Transmembrane</keyword>
<dbReference type="Proteomes" id="UP000032067">
    <property type="component" value="Unassembled WGS sequence"/>
</dbReference>
<dbReference type="RefSeq" id="WP_042579700.1">
    <property type="nucleotide sequence ID" value="NZ_JXQQ01000033.1"/>
</dbReference>
<dbReference type="AlphaFoldDB" id="A0A0D0MKA7"/>
<feature type="transmembrane region" description="Helical" evidence="1">
    <location>
        <begin position="7"/>
        <end position="27"/>
    </location>
</feature>
<reference evidence="2 3" key="1">
    <citation type="submission" date="2014-12" db="EMBL/GenBank/DDBJ databases">
        <title>16Stimator: statistical estimation of ribosomal gene copy numbers from draft genome assemblies.</title>
        <authorList>
            <person name="Perisin M.A."/>
            <person name="Vetter M."/>
            <person name="Gilbert J.A."/>
            <person name="Bergelson J."/>
        </authorList>
    </citation>
    <scope>NUCLEOTIDE SEQUENCE [LARGE SCALE GENOMIC DNA]</scope>
    <source>
        <strain evidence="2 3">MEDvA23</strain>
    </source>
</reference>
<gene>
    <name evidence="2" type="ORF">RT97_15585</name>
</gene>
<protein>
    <recommendedName>
        <fullName evidence="4">DUF3592 domain-containing protein</fullName>
    </recommendedName>
</protein>
<evidence type="ECO:0000313" key="2">
    <source>
        <dbReference type="EMBL" id="KIQ31329.1"/>
    </source>
</evidence>
<accession>A0A0D0MKA7</accession>
<keyword evidence="1" id="KW-1133">Transmembrane helix</keyword>
<proteinExistence type="predicted"/>